<proteinExistence type="predicted"/>
<reference evidence="1 2" key="1">
    <citation type="journal article" date="2021" name="Front. Genet.">
        <title>Chromosome-Level Genome Assembly Reveals Significant Gene Expansion in the Toll and IMD Signaling Pathways of Dendrolimus kikuchii.</title>
        <authorList>
            <person name="Zhou J."/>
            <person name="Wu P."/>
            <person name="Xiong Z."/>
            <person name="Liu N."/>
            <person name="Zhao N."/>
            <person name="Ji M."/>
            <person name="Qiu Y."/>
            <person name="Yang B."/>
        </authorList>
    </citation>
    <scope>NUCLEOTIDE SEQUENCE [LARGE SCALE GENOMIC DNA]</scope>
    <source>
        <strain evidence="1">Ann1</strain>
    </source>
</reference>
<name>A0ACC1DFS8_9NEOP</name>
<gene>
    <name evidence="1" type="ORF">K1T71_001841</name>
</gene>
<dbReference type="Proteomes" id="UP000824533">
    <property type="component" value="Linkage Group LG03"/>
</dbReference>
<dbReference type="EMBL" id="CM034389">
    <property type="protein sequence ID" value="KAJ0182472.1"/>
    <property type="molecule type" value="Genomic_DNA"/>
</dbReference>
<evidence type="ECO:0000313" key="1">
    <source>
        <dbReference type="EMBL" id="KAJ0182472.1"/>
    </source>
</evidence>
<comment type="caution">
    <text evidence="1">The sequence shown here is derived from an EMBL/GenBank/DDBJ whole genome shotgun (WGS) entry which is preliminary data.</text>
</comment>
<protein>
    <submittedName>
        <fullName evidence="1">Uncharacterized protein</fullName>
    </submittedName>
</protein>
<evidence type="ECO:0000313" key="2">
    <source>
        <dbReference type="Proteomes" id="UP000824533"/>
    </source>
</evidence>
<keyword evidence="2" id="KW-1185">Reference proteome</keyword>
<organism evidence="1 2">
    <name type="scientific">Dendrolimus kikuchii</name>
    <dbReference type="NCBI Taxonomy" id="765133"/>
    <lineage>
        <taxon>Eukaryota</taxon>
        <taxon>Metazoa</taxon>
        <taxon>Ecdysozoa</taxon>
        <taxon>Arthropoda</taxon>
        <taxon>Hexapoda</taxon>
        <taxon>Insecta</taxon>
        <taxon>Pterygota</taxon>
        <taxon>Neoptera</taxon>
        <taxon>Endopterygota</taxon>
        <taxon>Lepidoptera</taxon>
        <taxon>Glossata</taxon>
        <taxon>Ditrysia</taxon>
        <taxon>Bombycoidea</taxon>
        <taxon>Lasiocampidae</taxon>
        <taxon>Dendrolimus</taxon>
    </lineage>
</organism>
<sequence length="529" mass="61985">MQSKLSFIETYLYFYAWGLAVLSSLYKIFQSQSDLFDNDPGLIYIFYDLKPGWKFIARHKDVSDIEWIAWKYLFQTSFLYLIIQFLISESIRNTFPKLIKHWYIASSIFYIVLNTGAKSLFLILIQPVIYSFIIFLGGKRILIWMISIIFLAGFNSLKNKYYFWDFLDHKNIKDEEIYLLLFCVAWVELRCISFSLEYIESIEKNAGSEEHEQTKKSKIDQIVNMLSYVLYLPLLYVGPVMLYEQFEKSFTTQCKDLSIRVKSFLKDMVLYQIYTFIIDLSLHFIYFYAMATDIETVKQLPALGICGGGVYMGLQFYMKYVTSYGTTTAFARLDNNEPPPTPRCLFRIHVYSQMWRYFDVGLYTFLVKYIYKPCYKLIPNYVQLPKKVWKLIAALSTFSFIFLWHGTVLNIFVWTVLNYIGILLEFTAVGISYTTAYKWFKENVLITEAMETRFIAFCCAPLLGLSAVSNFYLFAGTEVGTLYFELLKDVTLMNFSLVYLALYSCCHVSIALKDVPSRTDIRTPLTKTE</sequence>
<accession>A0ACC1DFS8</accession>